<accession>A0A915IQK2</accession>
<feature type="compositionally biased region" description="Basic and acidic residues" evidence="10">
    <location>
        <begin position="275"/>
        <end position="284"/>
    </location>
</feature>
<sequence>MTGLSVKELYSLLALFNDEENQTFESIATTLHRDFNKSCYVKIGLVISTLLKENDLIPRSTQHLVALFLLYEMYKNESLAQNPFAHVFIQLYNKGDKSTDQSETTVGSYPVLTKHGRYFLGLLLTGAIRDHMKKSPRQIISMEHLMMPTVDVNSLEHAINEITPRFPSLSKCGVSAIIPYPDTEAAKDISYSEQQAVIQTCEQMFVGANPAAFELLRPEMIRLAPPLHIAEDEMAWIQPDLAYQVLPLYNKDEMEPEIKKSRDNSEAMPSCTRTADSKLSEYDLKPESPEFPDALVLQNSEDIMKMNDDSVLMLQAFKMTLSTSDQQQLIDRIKEDENFVLATGFTPSKVTKELYFMELVKMEMSLHNMEVVNRLTAQCCVYRNCDRCSDHFKMNGIVEKANFGLKNMRHVELPQEFLHLYVSNCIHACENTQDRYMQSRLVRLVCVFLQSLIRNKIVSVSVSIEASVRRTNIDFKLRTLLNLHLYFTATPAVTNRITVHMMCNQRQFFQAQSDWSRPPWPCRDDLLIEVQAFCLEFNRIKEAAALFRLLKQLDESQNEEHSNT</sequence>
<dbReference type="WBParaSite" id="nRc.2.0.1.t16150-RA">
    <property type="protein sequence ID" value="nRc.2.0.1.t16150-RA"/>
    <property type="gene ID" value="nRc.2.0.1.g16150"/>
</dbReference>
<keyword evidence="8" id="KW-0804">Transcription</keyword>
<reference evidence="12" key="1">
    <citation type="submission" date="2022-11" db="UniProtKB">
        <authorList>
            <consortium name="WormBaseParasite"/>
        </authorList>
    </citation>
    <scope>IDENTIFICATION</scope>
</reference>
<proteinExistence type="inferred from homology"/>
<dbReference type="InterPro" id="IPR019312">
    <property type="entry name" value="CNOT11"/>
</dbReference>
<dbReference type="Proteomes" id="UP000887565">
    <property type="component" value="Unplaced"/>
</dbReference>
<feature type="region of interest" description="Disordered" evidence="10">
    <location>
        <begin position="258"/>
        <end position="284"/>
    </location>
</feature>
<keyword evidence="6" id="KW-0805">Transcription regulation</keyword>
<dbReference type="OMA" id="TNCISTC"/>
<name>A0A915IQK2_ROMCU</name>
<dbReference type="GO" id="GO:0005737">
    <property type="term" value="C:cytoplasm"/>
    <property type="evidence" value="ECO:0007669"/>
    <property type="project" value="UniProtKB-SubCell"/>
</dbReference>
<evidence type="ECO:0000256" key="10">
    <source>
        <dbReference type="SAM" id="MobiDB-lite"/>
    </source>
</evidence>
<evidence type="ECO:0000256" key="6">
    <source>
        <dbReference type="ARBA" id="ARBA00023015"/>
    </source>
</evidence>
<dbReference type="Pfam" id="PF10155">
    <property type="entry name" value="CNOT11"/>
    <property type="match status" value="2"/>
</dbReference>
<evidence type="ECO:0000256" key="9">
    <source>
        <dbReference type="ARBA" id="ARBA00023242"/>
    </source>
</evidence>
<evidence type="ECO:0000313" key="12">
    <source>
        <dbReference type="WBParaSite" id="nRc.2.0.1.t16150-RA"/>
    </source>
</evidence>
<keyword evidence="9" id="KW-0539">Nucleus</keyword>
<dbReference type="GO" id="GO:0030014">
    <property type="term" value="C:CCR4-NOT complex"/>
    <property type="evidence" value="ECO:0007669"/>
    <property type="project" value="InterPro"/>
</dbReference>
<keyword evidence="11" id="KW-1185">Reference proteome</keyword>
<evidence type="ECO:0000256" key="3">
    <source>
        <dbReference type="ARBA" id="ARBA00008030"/>
    </source>
</evidence>
<comment type="subcellular location">
    <subcellularLocation>
        <location evidence="2">Cytoplasm</location>
    </subcellularLocation>
    <subcellularLocation>
        <location evidence="1">Nucleus</location>
    </subcellularLocation>
</comment>
<evidence type="ECO:0000256" key="1">
    <source>
        <dbReference type="ARBA" id="ARBA00004123"/>
    </source>
</evidence>
<comment type="similarity">
    <text evidence="3">Belongs to the CNOT11 family.</text>
</comment>
<keyword evidence="7" id="KW-0943">RNA-mediated gene silencing</keyword>
<keyword evidence="5" id="KW-0963">Cytoplasm</keyword>
<evidence type="ECO:0000256" key="2">
    <source>
        <dbReference type="ARBA" id="ARBA00004496"/>
    </source>
</evidence>
<organism evidence="11 12">
    <name type="scientific">Romanomermis culicivorax</name>
    <name type="common">Nematode worm</name>
    <dbReference type="NCBI Taxonomy" id="13658"/>
    <lineage>
        <taxon>Eukaryota</taxon>
        <taxon>Metazoa</taxon>
        <taxon>Ecdysozoa</taxon>
        <taxon>Nematoda</taxon>
        <taxon>Enoplea</taxon>
        <taxon>Dorylaimia</taxon>
        <taxon>Mermithida</taxon>
        <taxon>Mermithoidea</taxon>
        <taxon>Mermithidae</taxon>
        <taxon>Romanomermis</taxon>
    </lineage>
</organism>
<dbReference type="AlphaFoldDB" id="A0A915IQK2"/>
<dbReference type="GO" id="GO:0005634">
    <property type="term" value="C:nucleus"/>
    <property type="evidence" value="ECO:0007669"/>
    <property type="project" value="UniProtKB-SubCell"/>
</dbReference>
<evidence type="ECO:0000256" key="7">
    <source>
        <dbReference type="ARBA" id="ARBA00023158"/>
    </source>
</evidence>
<dbReference type="PANTHER" id="PTHR15975:SF0">
    <property type="entry name" value="CCR4-NOT TRANSCRIPTION COMPLEX SUBUNIT 11"/>
    <property type="match status" value="1"/>
</dbReference>
<protein>
    <recommendedName>
        <fullName evidence="4">CCR4-NOT transcription complex subunit 11</fullName>
    </recommendedName>
</protein>
<evidence type="ECO:0000256" key="8">
    <source>
        <dbReference type="ARBA" id="ARBA00023163"/>
    </source>
</evidence>
<evidence type="ECO:0000256" key="4">
    <source>
        <dbReference type="ARBA" id="ARBA00014872"/>
    </source>
</evidence>
<dbReference type="PANTHER" id="PTHR15975">
    <property type="entry name" value="CCR4-NOT TRANSCRIPTION COMPLEX SUBUNIT 11"/>
    <property type="match status" value="1"/>
</dbReference>
<evidence type="ECO:0000256" key="5">
    <source>
        <dbReference type="ARBA" id="ARBA00022490"/>
    </source>
</evidence>
<dbReference type="GO" id="GO:0031047">
    <property type="term" value="P:regulatory ncRNA-mediated gene silencing"/>
    <property type="evidence" value="ECO:0007669"/>
    <property type="project" value="UniProtKB-KW"/>
</dbReference>
<evidence type="ECO:0000313" key="11">
    <source>
        <dbReference type="Proteomes" id="UP000887565"/>
    </source>
</evidence>